<organism evidence="1 2">
    <name type="scientific">Actinokineospora diospyrosa</name>
    <dbReference type="NCBI Taxonomy" id="103728"/>
    <lineage>
        <taxon>Bacteria</taxon>
        <taxon>Bacillati</taxon>
        <taxon>Actinomycetota</taxon>
        <taxon>Actinomycetes</taxon>
        <taxon>Pseudonocardiales</taxon>
        <taxon>Pseudonocardiaceae</taxon>
        <taxon>Actinokineospora</taxon>
    </lineage>
</organism>
<name>A0ABT1IA65_9PSEU</name>
<accession>A0ABT1IA65</accession>
<keyword evidence="2" id="KW-1185">Reference proteome</keyword>
<dbReference type="EMBL" id="JAMTCO010000004">
    <property type="protein sequence ID" value="MCP2269251.1"/>
    <property type="molecule type" value="Genomic_DNA"/>
</dbReference>
<sequence>MEPTGYATCQVQARFNHTPFGGGDLGKQMIKVNSNLGEYRTPSVEVIALPMGVRAFQHHLLACHSDTQCGRSLCVRGCVTAEAQ</sequence>
<comment type="caution">
    <text evidence="1">The sequence shown here is derived from an EMBL/GenBank/DDBJ whole genome shotgun (WGS) entry which is preliminary data.</text>
</comment>
<proteinExistence type="predicted"/>
<gene>
    <name evidence="1" type="ORF">LV75_001739</name>
</gene>
<dbReference type="Proteomes" id="UP001205185">
    <property type="component" value="Unassembled WGS sequence"/>
</dbReference>
<reference evidence="1 2" key="1">
    <citation type="submission" date="2022-06" db="EMBL/GenBank/DDBJ databases">
        <title>Genomic Encyclopedia of Archaeal and Bacterial Type Strains, Phase II (KMG-II): from individual species to whole genera.</title>
        <authorList>
            <person name="Goeker M."/>
        </authorList>
    </citation>
    <scope>NUCLEOTIDE SEQUENCE [LARGE SCALE GENOMIC DNA]</scope>
    <source>
        <strain evidence="1 2">DSM 44255</strain>
    </source>
</reference>
<evidence type="ECO:0000313" key="1">
    <source>
        <dbReference type="EMBL" id="MCP2269251.1"/>
    </source>
</evidence>
<evidence type="ECO:0000313" key="2">
    <source>
        <dbReference type="Proteomes" id="UP001205185"/>
    </source>
</evidence>
<protein>
    <submittedName>
        <fullName evidence="1">Uncharacterized protein</fullName>
    </submittedName>
</protein>